<dbReference type="KEGG" id="mnt:21394758"/>
<dbReference type="InterPro" id="IPR036885">
    <property type="entry name" value="SWIB_MDM2_dom_sf"/>
</dbReference>
<dbReference type="InterPro" id="IPR003121">
    <property type="entry name" value="SWIB_MDM2_domain"/>
</dbReference>
<proteinExistence type="predicted"/>
<evidence type="ECO:0000313" key="4">
    <source>
        <dbReference type="Proteomes" id="UP000030645"/>
    </source>
</evidence>
<dbReference type="SMART" id="SM00151">
    <property type="entry name" value="SWIB"/>
    <property type="match status" value="1"/>
</dbReference>
<dbReference type="AlphaFoldDB" id="W9RJM4"/>
<sequence>MALSSGLISSTSSFLSAETPSFPSVPFPAARPFYLRVSRTPTLATASKQASSTSKGELRGIMKPRRVSPEMQALVGAPEISRTQALKLIWAHIKENNLQDPENKRIIICDEKLKKIFKGRDRVGFLEVAGLITPHFL</sequence>
<dbReference type="SUPFAM" id="SSF47592">
    <property type="entry name" value="SWIB/MDM2 domain"/>
    <property type="match status" value="1"/>
</dbReference>
<dbReference type="Pfam" id="PF02201">
    <property type="entry name" value="SWIB"/>
    <property type="match status" value="1"/>
</dbReference>
<feature type="region of interest" description="Disordered" evidence="1">
    <location>
        <begin position="43"/>
        <end position="65"/>
    </location>
</feature>
<dbReference type="Proteomes" id="UP000030645">
    <property type="component" value="Unassembled WGS sequence"/>
</dbReference>
<feature type="domain" description="DM2" evidence="2">
    <location>
        <begin position="60"/>
        <end position="137"/>
    </location>
</feature>
<protein>
    <submittedName>
        <fullName evidence="3">Upstream activation factor subunit spp27</fullName>
    </submittedName>
</protein>
<reference evidence="4" key="1">
    <citation type="submission" date="2013-01" db="EMBL/GenBank/DDBJ databases">
        <title>Draft Genome Sequence of a Mulberry Tree, Morus notabilis C.K. Schneid.</title>
        <authorList>
            <person name="He N."/>
            <person name="Zhao S."/>
        </authorList>
    </citation>
    <scope>NUCLEOTIDE SEQUENCE</scope>
</reference>
<dbReference type="EMBL" id="KE344733">
    <property type="protein sequence ID" value="EXB76660.1"/>
    <property type="molecule type" value="Genomic_DNA"/>
</dbReference>
<feature type="region of interest" description="Disordered" evidence="1">
    <location>
        <begin position="1"/>
        <end position="20"/>
    </location>
</feature>
<evidence type="ECO:0000256" key="1">
    <source>
        <dbReference type="SAM" id="MobiDB-lite"/>
    </source>
</evidence>
<feature type="compositionally biased region" description="Low complexity" evidence="1">
    <location>
        <begin position="1"/>
        <end position="16"/>
    </location>
</feature>
<dbReference type="PANTHER" id="PTHR13844">
    <property type="entry name" value="SWI/SNF-RELATED MATRIX-ASSOCIATED ACTIN-DEPENDENT REGULATOR OF CHROMATIN SUBFAMILY D"/>
    <property type="match status" value="1"/>
</dbReference>
<dbReference type="OrthoDB" id="10251073at2759"/>
<evidence type="ECO:0000313" key="3">
    <source>
        <dbReference type="EMBL" id="EXB76660.1"/>
    </source>
</evidence>
<organism evidence="3 4">
    <name type="scientific">Morus notabilis</name>
    <dbReference type="NCBI Taxonomy" id="981085"/>
    <lineage>
        <taxon>Eukaryota</taxon>
        <taxon>Viridiplantae</taxon>
        <taxon>Streptophyta</taxon>
        <taxon>Embryophyta</taxon>
        <taxon>Tracheophyta</taxon>
        <taxon>Spermatophyta</taxon>
        <taxon>Magnoliopsida</taxon>
        <taxon>eudicotyledons</taxon>
        <taxon>Gunneridae</taxon>
        <taxon>Pentapetalae</taxon>
        <taxon>rosids</taxon>
        <taxon>fabids</taxon>
        <taxon>Rosales</taxon>
        <taxon>Moraceae</taxon>
        <taxon>Moreae</taxon>
        <taxon>Morus</taxon>
    </lineage>
</organism>
<accession>W9RJM4</accession>
<dbReference type="Gene3D" id="1.10.245.10">
    <property type="entry name" value="SWIB/MDM2 domain"/>
    <property type="match status" value="1"/>
</dbReference>
<dbReference type="PROSITE" id="PS51925">
    <property type="entry name" value="SWIB_MDM2"/>
    <property type="match status" value="1"/>
</dbReference>
<dbReference type="eggNOG" id="KOG1946">
    <property type="taxonomic scope" value="Eukaryota"/>
</dbReference>
<keyword evidence="4" id="KW-1185">Reference proteome</keyword>
<feature type="compositionally biased region" description="Low complexity" evidence="1">
    <location>
        <begin position="44"/>
        <end position="55"/>
    </location>
</feature>
<gene>
    <name evidence="3" type="ORF">L484_011505</name>
</gene>
<name>W9RJM4_9ROSA</name>
<dbReference type="STRING" id="981085.W9RJM4"/>
<dbReference type="InterPro" id="IPR019835">
    <property type="entry name" value="SWIB_domain"/>
</dbReference>
<evidence type="ECO:0000259" key="2">
    <source>
        <dbReference type="PROSITE" id="PS51925"/>
    </source>
</evidence>
<dbReference type="CDD" id="cd10567">
    <property type="entry name" value="SWIB-MDM2_like"/>
    <property type="match status" value="1"/>
</dbReference>